<organism evidence="2 3">
    <name type="scientific">Phyllostomus discolor</name>
    <name type="common">pale spear-nosed bat</name>
    <dbReference type="NCBI Taxonomy" id="89673"/>
    <lineage>
        <taxon>Eukaryota</taxon>
        <taxon>Metazoa</taxon>
        <taxon>Chordata</taxon>
        <taxon>Craniata</taxon>
        <taxon>Vertebrata</taxon>
        <taxon>Euteleostomi</taxon>
        <taxon>Mammalia</taxon>
        <taxon>Eutheria</taxon>
        <taxon>Laurasiatheria</taxon>
        <taxon>Chiroptera</taxon>
        <taxon>Yangochiroptera</taxon>
        <taxon>Phyllostomidae</taxon>
        <taxon>Phyllostominae</taxon>
        <taxon>Phyllostomus</taxon>
    </lineage>
</organism>
<dbReference type="Proteomes" id="UP000664940">
    <property type="component" value="Unassembled WGS sequence"/>
</dbReference>
<evidence type="ECO:0000313" key="2">
    <source>
        <dbReference type="EMBL" id="KAF6073499.1"/>
    </source>
</evidence>
<feature type="region of interest" description="Disordered" evidence="1">
    <location>
        <begin position="1"/>
        <end position="45"/>
    </location>
</feature>
<feature type="region of interest" description="Disordered" evidence="1">
    <location>
        <begin position="155"/>
        <end position="187"/>
    </location>
</feature>
<sequence length="187" mass="19338">MALGAPWAPSVGWPLSLGHQEAGRGPSPRCWPENSSLGPLRGASSPVQTLWTCTNTVERRCAPGQVGVATALPLPASPRPAHLGPENVPVPGPALVFPGSGECPRQRASTTGPGSRDLSRPGWLAETVPCPGPLLPGAVPRGWGALLRGGRQKPQMLIAPPRGSFPSEVPGCGQRHGRGRSLQDTDA</sequence>
<comment type="caution">
    <text evidence="2">The sequence shown here is derived from an EMBL/GenBank/DDBJ whole genome shotgun (WGS) entry which is preliminary data.</text>
</comment>
<gene>
    <name evidence="2" type="ORF">HJG60_009620</name>
</gene>
<feature type="region of interest" description="Disordered" evidence="1">
    <location>
        <begin position="82"/>
        <end position="121"/>
    </location>
</feature>
<protein>
    <submittedName>
        <fullName evidence="2">Uncharacterized protein</fullName>
    </submittedName>
</protein>
<reference evidence="2 3" key="1">
    <citation type="journal article" date="2020" name="Nature">
        <title>Six reference-quality genomes reveal evolution of bat adaptations.</title>
        <authorList>
            <person name="Jebb D."/>
            <person name="Huang Z."/>
            <person name="Pippel M."/>
            <person name="Hughes G.M."/>
            <person name="Lavrichenko K."/>
            <person name="Devanna P."/>
            <person name="Winkler S."/>
            <person name="Jermiin L.S."/>
            <person name="Skirmuntt E.C."/>
            <person name="Katzourakis A."/>
            <person name="Burkitt-Gray L."/>
            <person name="Ray D.A."/>
            <person name="Sullivan K.A.M."/>
            <person name="Roscito J.G."/>
            <person name="Kirilenko B.M."/>
            <person name="Davalos L.M."/>
            <person name="Corthals A.P."/>
            <person name="Power M.L."/>
            <person name="Jones G."/>
            <person name="Ransome R.D."/>
            <person name="Dechmann D.K.N."/>
            <person name="Locatelli A.G."/>
            <person name="Puechmaille S.J."/>
            <person name="Fedrigo O."/>
            <person name="Jarvis E.D."/>
            <person name="Hiller M."/>
            <person name="Vernes S.C."/>
            <person name="Myers E.W."/>
            <person name="Teeling E.C."/>
        </authorList>
    </citation>
    <scope>NUCLEOTIDE SEQUENCE [LARGE SCALE GENOMIC DNA]</scope>
    <source>
        <strain evidence="2">Bat1K_MPI-CBG_1</strain>
    </source>
</reference>
<dbReference type="AlphaFoldDB" id="A0A833YFG2"/>
<accession>A0A833YFG2</accession>
<proteinExistence type="predicted"/>
<dbReference type="EMBL" id="JABVXQ010000016">
    <property type="protein sequence ID" value="KAF6073499.1"/>
    <property type="molecule type" value="Genomic_DNA"/>
</dbReference>
<name>A0A833YFG2_9CHIR</name>
<evidence type="ECO:0000313" key="3">
    <source>
        <dbReference type="Proteomes" id="UP000664940"/>
    </source>
</evidence>
<evidence type="ECO:0000256" key="1">
    <source>
        <dbReference type="SAM" id="MobiDB-lite"/>
    </source>
</evidence>